<sequence>MEQLDTDLRPRVVDSIRTLLPRVLRKEMPEPTEQSRLMEDLGMSSSSTLELMLELEEDLALQIDVEDIDRDDFATVGTLADFVVRHLIPEE</sequence>
<feature type="domain" description="Carrier" evidence="1">
    <location>
        <begin position="10"/>
        <end position="87"/>
    </location>
</feature>
<dbReference type="KEGG" id="pfla:Pflav_007480"/>
<evidence type="ECO:0000313" key="3">
    <source>
        <dbReference type="Proteomes" id="UP000502508"/>
    </source>
</evidence>
<keyword evidence="3" id="KW-1185">Reference proteome</keyword>
<dbReference type="InterPro" id="IPR036736">
    <property type="entry name" value="ACP-like_sf"/>
</dbReference>
<dbReference type="Proteomes" id="UP000502508">
    <property type="component" value="Chromosome"/>
</dbReference>
<name>A0A6F8XKL5_9ACTN</name>
<dbReference type="PROSITE" id="PS50075">
    <property type="entry name" value="CARRIER"/>
    <property type="match status" value="1"/>
</dbReference>
<dbReference type="SUPFAM" id="SSF47336">
    <property type="entry name" value="ACP-like"/>
    <property type="match status" value="1"/>
</dbReference>
<dbReference type="RefSeq" id="WP_173033699.1">
    <property type="nucleotide sequence ID" value="NZ_AP022870.1"/>
</dbReference>
<evidence type="ECO:0000259" key="1">
    <source>
        <dbReference type="PROSITE" id="PS50075"/>
    </source>
</evidence>
<dbReference type="AlphaFoldDB" id="A0A6F8XKL5"/>
<organism evidence="2 3">
    <name type="scientific">Phytohabitans flavus</name>
    <dbReference type="NCBI Taxonomy" id="1076124"/>
    <lineage>
        <taxon>Bacteria</taxon>
        <taxon>Bacillati</taxon>
        <taxon>Actinomycetota</taxon>
        <taxon>Actinomycetes</taxon>
        <taxon>Micromonosporales</taxon>
        <taxon>Micromonosporaceae</taxon>
    </lineage>
</organism>
<gene>
    <name evidence="2" type="ORF">Pflav_007480</name>
</gene>
<accession>A0A6F8XKL5</accession>
<protein>
    <recommendedName>
        <fullName evidence="1">Carrier domain-containing protein</fullName>
    </recommendedName>
</protein>
<reference evidence="2 3" key="1">
    <citation type="submission" date="2020-03" db="EMBL/GenBank/DDBJ databases">
        <title>Whole genome shotgun sequence of Phytohabitans flavus NBRC 107702.</title>
        <authorList>
            <person name="Komaki H."/>
            <person name="Tamura T."/>
        </authorList>
    </citation>
    <scope>NUCLEOTIDE SEQUENCE [LARGE SCALE GENOMIC DNA]</scope>
    <source>
        <strain evidence="2 3">NBRC 107702</strain>
    </source>
</reference>
<proteinExistence type="predicted"/>
<dbReference type="Gene3D" id="1.10.1200.10">
    <property type="entry name" value="ACP-like"/>
    <property type="match status" value="1"/>
</dbReference>
<evidence type="ECO:0000313" key="2">
    <source>
        <dbReference type="EMBL" id="BCB74338.1"/>
    </source>
</evidence>
<reference evidence="2 3" key="2">
    <citation type="submission" date="2020-03" db="EMBL/GenBank/DDBJ databases">
        <authorList>
            <person name="Ichikawa N."/>
            <person name="Kimura A."/>
            <person name="Kitahashi Y."/>
            <person name="Uohara A."/>
        </authorList>
    </citation>
    <scope>NUCLEOTIDE SEQUENCE [LARGE SCALE GENOMIC DNA]</scope>
    <source>
        <strain evidence="2 3">NBRC 107702</strain>
    </source>
</reference>
<dbReference type="Pfam" id="PF00550">
    <property type="entry name" value="PP-binding"/>
    <property type="match status" value="1"/>
</dbReference>
<dbReference type="EMBL" id="AP022870">
    <property type="protein sequence ID" value="BCB74338.1"/>
    <property type="molecule type" value="Genomic_DNA"/>
</dbReference>
<dbReference type="InterPro" id="IPR009081">
    <property type="entry name" value="PP-bd_ACP"/>
</dbReference>